<dbReference type="SUPFAM" id="SSF52317">
    <property type="entry name" value="Class I glutamine amidotransferase-like"/>
    <property type="match status" value="1"/>
</dbReference>
<dbReference type="InterPro" id="IPR017926">
    <property type="entry name" value="GATASE"/>
</dbReference>
<dbReference type="Proteomes" id="UP000000486">
    <property type="component" value="Chromosome"/>
</dbReference>
<feature type="domain" description="Glutamine amidotransferase" evidence="2">
    <location>
        <begin position="3"/>
        <end position="185"/>
    </location>
</feature>
<dbReference type="PANTHER" id="PTHR43418:SF8">
    <property type="entry name" value="SYNTHASE COMPONENT II, PUTATIVE-RELATED"/>
    <property type="match status" value="1"/>
</dbReference>
<dbReference type="RefSeq" id="WP_012581225.1">
    <property type="nucleotide sequence ID" value="NC_017537.1"/>
</dbReference>
<dbReference type="Pfam" id="PF00117">
    <property type="entry name" value="GATase"/>
    <property type="match status" value="1"/>
</dbReference>
<evidence type="ECO:0000259" key="2">
    <source>
        <dbReference type="Pfam" id="PF00117"/>
    </source>
</evidence>
<proteinExistence type="predicted"/>
<organism evidence="3 4">
    <name type="scientific">Listeria monocytogenes serotype 4a (strain M7)</name>
    <dbReference type="NCBI Taxonomy" id="1030009"/>
    <lineage>
        <taxon>Bacteria</taxon>
        <taxon>Bacillati</taxon>
        <taxon>Bacillota</taxon>
        <taxon>Bacilli</taxon>
        <taxon>Bacillales</taxon>
        <taxon>Listeriaceae</taxon>
        <taxon>Listeria</taxon>
    </lineage>
</organism>
<dbReference type="FunFam" id="3.40.50.880:FF:000003">
    <property type="entry name" value="Anthranilate synthase component II"/>
    <property type="match status" value="1"/>
</dbReference>
<evidence type="ECO:0000313" key="4">
    <source>
        <dbReference type="Proteomes" id="UP000000486"/>
    </source>
</evidence>
<reference evidence="3 4" key="1">
    <citation type="journal article" date="2011" name="J. Bacteriol.">
        <title>Genome sequence of the nonpathogenic Listeria monocytogenes serovar 4a strain M7.</title>
        <authorList>
            <person name="Chen J."/>
            <person name="Xia Y."/>
            <person name="Cheng C."/>
            <person name="Fang C."/>
            <person name="Shan Y."/>
            <person name="Jin G."/>
            <person name="Fang W."/>
        </authorList>
    </citation>
    <scope>NUCLEOTIDE SEQUENCE [LARGE SCALE GENOMIC DNA]</scope>
    <source>
        <strain evidence="3 4">M7</strain>
    </source>
</reference>
<dbReference type="GO" id="GO:0000162">
    <property type="term" value="P:L-tryptophan biosynthetic process"/>
    <property type="evidence" value="ECO:0007669"/>
    <property type="project" value="TreeGrafter"/>
</dbReference>
<dbReference type="PRINTS" id="PR00097">
    <property type="entry name" value="ANTSNTHASEII"/>
</dbReference>
<dbReference type="CDD" id="cd01743">
    <property type="entry name" value="GATase1_Anthranilate_Synthase"/>
    <property type="match status" value="1"/>
</dbReference>
<dbReference type="HOGENOM" id="CLU_014340_1_2_9"/>
<accession>A0A0E0UWP9</accession>
<dbReference type="PATRIC" id="fig|1030009.3.peg.1712"/>
<dbReference type="PRINTS" id="PR00096">
    <property type="entry name" value="GATASE"/>
</dbReference>
<dbReference type="PROSITE" id="PS51273">
    <property type="entry name" value="GATASE_TYPE_1"/>
    <property type="match status" value="1"/>
</dbReference>
<gene>
    <name evidence="3" type="primary">trpG</name>
    <name evidence="3" type="ordered locus">LMM7_1724</name>
</gene>
<keyword evidence="1" id="KW-0315">Glutamine amidotransferase</keyword>
<dbReference type="GO" id="GO:0005829">
    <property type="term" value="C:cytosol"/>
    <property type="evidence" value="ECO:0007669"/>
    <property type="project" value="TreeGrafter"/>
</dbReference>
<dbReference type="Gene3D" id="3.40.50.880">
    <property type="match status" value="1"/>
</dbReference>
<dbReference type="KEGG" id="lmq:LMM7_1724"/>
<dbReference type="NCBIfam" id="TIGR00566">
    <property type="entry name" value="trpG_papA"/>
    <property type="match status" value="1"/>
</dbReference>
<dbReference type="GO" id="GO:0004049">
    <property type="term" value="F:anthranilate synthase activity"/>
    <property type="evidence" value="ECO:0007669"/>
    <property type="project" value="TreeGrafter"/>
</dbReference>
<dbReference type="PRINTS" id="PR00099">
    <property type="entry name" value="CPSGATASE"/>
</dbReference>
<evidence type="ECO:0000256" key="1">
    <source>
        <dbReference type="ARBA" id="ARBA00022962"/>
    </source>
</evidence>
<sequence>MILLIDNYDSFTFNLEQYLAEFSEVVVKRNDAADLMEVAALADGIVLSPGPGKPSDAGLLEEVVAKFAKEKPLLGICLGHQAIGEVFGGDVKRAAKIRHGKVSTMRQTAGAIFANLPEEMPVMRYHSLIVDKNTLPQVLEVLAVATDDAEVMAMKVKDYPVYGLQFHPESIGTNDGKQMMENFIHIVEGARENGNLTTKSI</sequence>
<dbReference type="AlphaFoldDB" id="A0A0E0UWP9"/>
<name>A0A0E0UWP9_LISMM</name>
<dbReference type="InterPro" id="IPR029062">
    <property type="entry name" value="Class_I_gatase-like"/>
</dbReference>
<dbReference type="EMBL" id="CP002816">
    <property type="protein sequence ID" value="AEH92729.1"/>
    <property type="molecule type" value="Genomic_DNA"/>
</dbReference>
<dbReference type="InterPro" id="IPR006221">
    <property type="entry name" value="TrpG/PapA_dom"/>
</dbReference>
<protein>
    <submittedName>
        <fullName evidence="3">Anthranilate synthase component II</fullName>
    </submittedName>
</protein>
<evidence type="ECO:0000313" key="3">
    <source>
        <dbReference type="EMBL" id="AEH92729.1"/>
    </source>
</evidence>
<dbReference type="InterPro" id="IPR050472">
    <property type="entry name" value="Anth_synth/Amidotransfase"/>
</dbReference>
<dbReference type="PANTHER" id="PTHR43418">
    <property type="entry name" value="MULTIFUNCTIONAL TRYPTOPHAN BIOSYNTHESIS PROTEIN-RELATED"/>
    <property type="match status" value="1"/>
</dbReference>